<keyword evidence="1" id="KW-1133">Transmembrane helix</keyword>
<evidence type="ECO:0000256" key="1">
    <source>
        <dbReference type="SAM" id="Phobius"/>
    </source>
</evidence>
<dbReference type="InterPro" id="IPR002541">
    <property type="entry name" value="Cyt_c_assembly"/>
</dbReference>
<reference evidence="3" key="1">
    <citation type="submission" date="2019-11" db="EMBL/GenBank/DDBJ databases">
        <title>Whole genome comparisons of Staphylococcus agnetis isolates from cattle and chickens.</title>
        <authorList>
            <person name="Rhoads D."/>
            <person name="Shwani A."/>
            <person name="Adkins P."/>
            <person name="Calcutt M."/>
            <person name="Middleton J."/>
        </authorList>
    </citation>
    <scope>NUCLEOTIDE SEQUENCE</scope>
    <source>
        <strain evidence="3">1387</strain>
    </source>
</reference>
<feature type="transmembrane region" description="Helical" evidence="1">
    <location>
        <begin position="38"/>
        <end position="60"/>
    </location>
</feature>
<feature type="transmembrane region" description="Helical" evidence="1">
    <location>
        <begin position="184"/>
        <end position="209"/>
    </location>
</feature>
<name>A0A2T4MSQ0_9STAP</name>
<dbReference type="OrthoDB" id="2417400at2"/>
<dbReference type="Pfam" id="PF01578">
    <property type="entry name" value="Cytochrom_C_asm"/>
    <property type="match status" value="1"/>
</dbReference>
<feature type="transmembrane region" description="Helical" evidence="1">
    <location>
        <begin position="95"/>
        <end position="113"/>
    </location>
</feature>
<feature type="transmembrane region" description="Helical" evidence="1">
    <location>
        <begin position="221"/>
        <end position="240"/>
    </location>
</feature>
<gene>
    <name evidence="3" type="ORF">GLV84_11530</name>
    <name evidence="4" type="ORF">MUA95_05560</name>
</gene>
<evidence type="ECO:0000313" key="4">
    <source>
        <dbReference type="EMBL" id="UXU58238.1"/>
    </source>
</evidence>
<organism evidence="3 5">
    <name type="scientific">Staphylococcus agnetis</name>
    <dbReference type="NCBI Taxonomy" id="985762"/>
    <lineage>
        <taxon>Bacteria</taxon>
        <taxon>Bacillati</taxon>
        <taxon>Bacillota</taxon>
        <taxon>Bacilli</taxon>
        <taxon>Bacillales</taxon>
        <taxon>Staphylococcaceae</taxon>
        <taxon>Staphylococcus</taxon>
    </lineage>
</organism>
<dbReference type="PANTHER" id="PTHR38034">
    <property type="entry name" value="INNER MEMBRANE PROTEIN YPJD"/>
    <property type="match status" value="1"/>
</dbReference>
<evidence type="ECO:0000259" key="2">
    <source>
        <dbReference type="Pfam" id="PF01578"/>
    </source>
</evidence>
<dbReference type="RefSeq" id="WP_037565495.1">
    <property type="nucleotide sequence ID" value="NZ_CP009623.1"/>
</dbReference>
<keyword evidence="1" id="KW-0812">Transmembrane</keyword>
<dbReference type="EMBL" id="CP094809">
    <property type="protein sequence ID" value="UXU58238.1"/>
    <property type="molecule type" value="Genomic_DNA"/>
</dbReference>
<dbReference type="GO" id="GO:0020037">
    <property type="term" value="F:heme binding"/>
    <property type="evidence" value="ECO:0007669"/>
    <property type="project" value="InterPro"/>
</dbReference>
<dbReference type="GO" id="GO:0017004">
    <property type="term" value="P:cytochrome complex assembly"/>
    <property type="evidence" value="ECO:0007669"/>
    <property type="project" value="InterPro"/>
</dbReference>
<dbReference type="AlphaFoldDB" id="A0A2T4MSQ0"/>
<dbReference type="GeneID" id="57691768"/>
<dbReference type="Proteomes" id="UP001065705">
    <property type="component" value="Chromosome"/>
</dbReference>
<dbReference type="KEGG" id="sagq:EP23_04145"/>
<reference evidence="4" key="2">
    <citation type="submission" date="2022-03" db="EMBL/GenBank/DDBJ databases">
        <title>Comparative Genomics of East African Camel-Associated Staphylococcaceae spp.: Diversity and Inheritance of Traits Involved in Host-Pathogen Interactions.</title>
        <authorList>
            <person name="Akarsu H."/>
            <person name="Liljander A."/>
            <person name="Younan M."/>
            <person name="Brodard I."/>
            <person name="Glucks I."/>
            <person name="Labroussaa F."/>
            <person name="Overesch G."/>
            <person name="Kuhnert P."/>
            <person name="Perreten V."/>
            <person name="Drexler J.F."/>
            <person name="Corman V.M."/>
            <person name="Falquet L."/>
            <person name="Jores J."/>
        </authorList>
    </citation>
    <scope>NUCLEOTIDE SEQUENCE</scope>
    <source>
        <strain evidence="4">IVB6197</strain>
    </source>
</reference>
<feature type="transmembrane region" description="Helical" evidence="1">
    <location>
        <begin position="72"/>
        <end position="90"/>
    </location>
</feature>
<feature type="domain" description="Cytochrome c assembly protein" evidence="2">
    <location>
        <begin position="69"/>
        <end position="264"/>
    </location>
</feature>
<dbReference type="PANTHER" id="PTHR38034:SF1">
    <property type="entry name" value="INNER MEMBRANE PROTEIN YPJD"/>
    <property type="match status" value="1"/>
</dbReference>
<dbReference type="InterPro" id="IPR052372">
    <property type="entry name" value="YpjD/HemX"/>
</dbReference>
<accession>A0A2T4MSQ0</accession>
<dbReference type="EMBL" id="WMFL01000085">
    <property type="protein sequence ID" value="NJI03459.1"/>
    <property type="molecule type" value="Genomic_DNA"/>
</dbReference>
<feature type="transmembrane region" description="Helical" evidence="1">
    <location>
        <begin position="133"/>
        <end position="158"/>
    </location>
</feature>
<dbReference type="Proteomes" id="UP000646308">
    <property type="component" value="Unassembled WGS sequence"/>
</dbReference>
<proteinExistence type="predicted"/>
<evidence type="ECO:0000313" key="5">
    <source>
        <dbReference type="Proteomes" id="UP000646308"/>
    </source>
</evidence>
<protein>
    <submittedName>
        <fullName evidence="3">Cytochrome C assembly protein</fullName>
    </submittedName>
    <submittedName>
        <fullName evidence="4">Cytochrome c biogenesis protein</fullName>
    </submittedName>
</protein>
<evidence type="ECO:0000313" key="3">
    <source>
        <dbReference type="EMBL" id="NJI03459.1"/>
    </source>
</evidence>
<feature type="transmembrane region" description="Helical" evidence="1">
    <location>
        <begin position="6"/>
        <end position="26"/>
    </location>
</feature>
<sequence length="278" mass="32325">MEEAFFIRFHECIFIIYLISVLTLTIDVLHKNSRFQNIGFYTLGIAWVLQTSSLVLYIFWMGQLPLTSIIESFYILTWLILTITFIFAVFRSSAYLIALLNLIGLMFMAIHTFHPNQFQLNGSRLNVINELLIFHISFALVSYLFFAIACVNAILYLIQYRNLKEKRFNQDYFRIGSVATLEKGVFYSSFLGVMLLFISILLGIQWGILTLGHHIFLDLKVISSIFILICYGFYITLRLLRKFSSLALIYVNIGLFICCMINLIFITQLSEFHQWTGV</sequence>
<keyword evidence="1" id="KW-0472">Membrane</keyword>
<feature type="transmembrane region" description="Helical" evidence="1">
    <location>
        <begin position="247"/>
        <end position="266"/>
    </location>
</feature>